<dbReference type="Pfam" id="PF17676">
    <property type="entry name" value="Peptidase_S66C"/>
    <property type="match status" value="1"/>
</dbReference>
<feature type="domain" description="LD-carboxypeptidase N-terminal" evidence="7">
    <location>
        <begin position="16"/>
        <end position="133"/>
    </location>
</feature>
<dbReference type="GO" id="GO:0004180">
    <property type="term" value="F:carboxypeptidase activity"/>
    <property type="evidence" value="ECO:0007669"/>
    <property type="project" value="UniProtKB-KW"/>
</dbReference>
<dbReference type="PATRIC" id="fig|1408254.3.peg.1938"/>
<dbReference type="GO" id="GO:0008236">
    <property type="term" value="F:serine-type peptidase activity"/>
    <property type="evidence" value="ECO:0007669"/>
    <property type="project" value="UniProtKB-KW"/>
</dbReference>
<dbReference type="Gene3D" id="3.40.50.10740">
    <property type="entry name" value="Class I glutamine amidotransferase-like"/>
    <property type="match status" value="1"/>
</dbReference>
<dbReference type="GO" id="GO:0006508">
    <property type="term" value="P:proteolysis"/>
    <property type="evidence" value="ECO:0007669"/>
    <property type="project" value="UniProtKB-KW"/>
</dbReference>
<dbReference type="InterPro" id="IPR003507">
    <property type="entry name" value="S66_fam"/>
</dbReference>
<dbReference type="InterPro" id="IPR027461">
    <property type="entry name" value="Carboxypeptidase_A_C_sf"/>
</dbReference>
<evidence type="ECO:0000259" key="8">
    <source>
        <dbReference type="Pfam" id="PF17676"/>
    </source>
</evidence>
<name>V6M960_9BACL</name>
<evidence type="ECO:0000313" key="9">
    <source>
        <dbReference type="EMBL" id="EST54812.1"/>
    </source>
</evidence>
<dbReference type="InterPro" id="IPR040449">
    <property type="entry name" value="Peptidase_S66_N"/>
</dbReference>
<evidence type="ECO:0000256" key="3">
    <source>
        <dbReference type="ARBA" id="ARBA00022670"/>
    </source>
</evidence>
<dbReference type="InterPro" id="IPR027478">
    <property type="entry name" value="LdcA_N"/>
</dbReference>
<dbReference type="SUPFAM" id="SSF141986">
    <property type="entry name" value="LD-carboxypeptidase A C-terminal domain-like"/>
    <property type="match status" value="1"/>
</dbReference>
<gene>
    <name evidence="9" type="ORF">T458_09805</name>
</gene>
<reference evidence="9 10" key="1">
    <citation type="journal article" date="2014" name="Genome Announc.">
        <title>Draft Genome Sequence of Brevibacillus panacihumi Strain W25, a Halotolerant Hydrocarbon-Degrading Bacterium.</title>
        <authorList>
            <person name="Wang X."/>
            <person name="Jin D."/>
            <person name="Zhou L."/>
            <person name="Wu L."/>
            <person name="An W."/>
            <person name="Chen Y."/>
            <person name="Zhao L."/>
        </authorList>
    </citation>
    <scope>NUCLEOTIDE SEQUENCE [LARGE SCALE GENOMIC DNA]</scope>
    <source>
        <strain evidence="9 10">W25</strain>
    </source>
</reference>
<evidence type="ECO:0000256" key="2">
    <source>
        <dbReference type="ARBA" id="ARBA00022645"/>
    </source>
</evidence>
<dbReference type="AlphaFoldDB" id="V6M960"/>
<evidence type="ECO:0000256" key="4">
    <source>
        <dbReference type="ARBA" id="ARBA00022801"/>
    </source>
</evidence>
<dbReference type="eggNOG" id="COG1619">
    <property type="taxonomic scope" value="Bacteria"/>
</dbReference>
<evidence type="ECO:0000259" key="7">
    <source>
        <dbReference type="Pfam" id="PF02016"/>
    </source>
</evidence>
<dbReference type="PIRSF" id="PIRSF028757">
    <property type="entry name" value="LD-carboxypeptidase"/>
    <property type="match status" value="1"/>
</dbReference>
<keyword evidence="2" id="KW-0121">Carboxypeptidase</keyword>
<feature type="domain" description="LD-carboxypeptidase C-terminal" evidence="8">
    <location>
        <begin position="182"/>
        <end position="297"/>
    </location>
</feature>
<comment type="similarity">
    <text evidence="1">Belongs to the peptidase S66 family.</text>
</comment>
<feature type="active site" description="Nucleophile" evidence="6">
    <location>
        <position position="113"/>
    </location>
</feature>
<dbReference type="InterPro" id="IPR029062">
    <property type="entry name" value="Class_I_gatase-like"/>
</dbReference>
<comment type="caution">
    <text evidence="9">The sequence shown here is derived from an EMBL/GenBank/DDBJ whole genome shotgun (WGS) entry which is preliminary data.</text>
</comment>
<dbReference type="Pfam" id="PF02016">
    <property type="entry name" value="Peptidase_S66"/>
    <property type="match status" value="1"/>
</dbReference>
<dbReference type="STRING" id="1408254.T458_09805"/>
<keyword evidence="5" id="KW-0720">Serine protease</keyword>
<evidence type="ECO:0000313" key="10">
    <source>
        <dbReference type="Proteomes" id="UP000017973"/>
    </source>
</evidence>
<dbReference type="EMBL" id="AYJU01000015">
    <property type="protein sequence ID" value="EST54812.1"/>
    <property type="molecule type" value="Genomic_DNA"/>
</dbReference>
<keyword evidence="3" id="KW-0645">Protease</keyword>
<feature type="active site" description="Charge relay system" evidence="6">
    <location>
        <position position="282"/>
    </location>
</feature>
<keyword evidence="10" id="KW-1185">Reference proteome</keyword>
<evidence type="ECO:0000256" key="6">
    <source>
        <dbReference type="PIRSR" id="PIRSR028757-1"/>
    </source>
</evidence>
<evidence type="ECO:0000256" key="5">
    <source>
        <dbReference type="ARBA" id="ARBA00022825"/>
    </source>
</evidence>
<feature type="active site" description="Charge relay system" evidence="6">
    <location>
        <position position="213"/>
    </location>
</feature>
<organism evidence="9 10">
    <name type="scientific">Brevibacillus panacihumi W25</name>
    <dbReference type="NCBI Taxonomy" id="1408254"/>
    <lineage>
        <taxon>Bacteria</taxon>
        <taxon>Bacillati</taxon>
        <taxon>Bacillota</taxon>
        <taxon>Bacilli</taxon>
        <taxon>Bacillales</taxon>
        <taxon>Paenibacillaceae</taxon>
        <taxon>Brevibacillus</taxon>
    </lineage>
</organism>
<evidence type="ECO:0000256" key="1">
    <source>
        <dbReference type="ARBA" id="ARBA00010233"/>
    </source>
</evidence>
<dbReference type="PANTHER" id="PTHR30237">
    <property type="entry name" value="MURAMOYLTETRAPEPTIDE CARBOXYPEPTIDASE"/>
    <property type="match status" value="1"/>
</dbReference>
<keyword evidence="4" id="KW-0378">Hydrolase</keyword>
<protein>
    <submittedName>
        <fullName evidence="9">Peptidase U61</fullName>
    </submittedName>
</protein>
<sequence length="312" mass="33561">MREMNKGRAWRAGDTIGIIATSSPVDQELLPKAIAEVEALGYKVKVGETCKQSYGGYLAGTPEQRADGLNAMFADDEVDGILCLRGGYGAPQILPLLDYDCIAQNPKLFVGYSDITALHTVFGQNANLATLHGPMAASDLAHGLDDWSKSYLIRALSEPEPLGDLINPPGEEIVCMVEGCASGPVVGGNLTLVAALMGTPYQLDTRGKLLFLEEIDEEPYRVDRMLTQLALGGVFEDCAGVILGTWTNCESKKREGFSVWDVVQNIVVPYEKPTIWNIQIGHGAVNMALPFGVEATLDATAGKLTIEESVTR</sequence>
<dbReference type="HOGENOM" id="CLU_034346_3_1_9"/>
<dbReference type="SUPFAM" id="SSF52317">
    <property type="entry name" value="Class I glutamine amidotransferase-like"/>
    <property type="match status" value="1"/>
</dbReference>
<proteinExistence type="inferred from homology"/>
<dbReference type="InterPro" id="IPR040921">
    <property type="entry name" value="Peptidase_S66C"/>
</dbReference>
<dbReference type="CDD" id="cd07025">
    <property type="entry name" value="Peptidase_S66"/>
    <property type="match status" value="1"/>
</dbReference>
<dbReference type="PANTHER" id="PTHR30237:SF2">
    <property type="entry name" value="MUREIN TETRAPEPTIDE CARBOXYPEPTIDASE"/>
    <property type="match status" value="1"/>
</dbReference>
<accession>V6M960</accession>
<dbReference type="Gene3D" id="3.50.30.60">
    <property type="entry name" value="LD-carboxypeptidase A C-terminal domain-like"/>
    <property type="match status" value="1"/>
</dbReference>
<dbReference type="Proteomes" id="UP000017973">
    <property type="component" value="Unassembled WGS sequence"/>
</dbReference>